<sequence>MLYTIKDYLLDSKNRAKVWIIIIILSVTCFGVVTAASLDGVVWLDAGKNFFDALSRGDFAATHYSSRFGISVMWLYGLSFIIATVTSFSVVSILTFMVYGFTVLCVFVLMHRVSRMAPTFPVYMVTSYLLLAPYVVATPIFLTWLDKILMVSTVLTILFWTEFLLVSCSLGTSRTRLIVLTGISLGVALLTKPAGIILIPLLIAMTAYVLWRDKSFQVIKPLLFVFGLAGFVFFVFYPAMWVDPLGVLLSRINSSDAQVELTIPFLMDNGFIRYMSNVVVVFLADLMFTVGVFMLAIDLYKALYKKTLRTFITPITFLGLSGLVYSLIVTFIAVFLVDRAFGNIVSPRYYAPIIPLVVLYPLNKLRNHKLVLSLAFIIQVYRLPLVRWALWVGFYLVTTSIIRPPYW</sequence>
<gene>
    <name evidence="2" type="ORF">COY32_06570</name>
</gene>
<reference evidence="3" key="1">
    <citation type="submission" date="2017-09" db="EMBL/GenBank/DDBJ databases">
        <title>Depth-based differentiation of microbial function through sediment-hosted aquifers and enrichment of novel symbionts in the deep terrestrial subsurface.</title>
        <authorList>
            <person name="Probst A.J."/>
            <person name="Ladd B."/>
            <person name="Jarett J.K."/>
            <person name="Geller-Mcgrath D.E."/>
            <person name="Sieber C.M.K."/>
            <person name="Emerson J.B."/>
            <person name="Anantharaman K."/>
            <person name="Thomas B.C."/>
            <person name="Malmstrom R."/>
            <person name="Stieglmeier M."/>
            <person name="Klingl A."/>
            <person name="Woyke T."/>
            <person name="Ryan C.M."/>
            <person name="Banfield J.F."/>
        </authorList>
    </citation>
    <scope>NUCLEOTIDE SEQUENCE [LARGE SCALE GENOMIC DNA]</scope>
</reference>
<organism evidence="2 3">
    <name type="scientific">candidate division WWE3 bacterium CG_4_10_14_0_2_um_filter_41_14</name>
    <dbReference type="NCBI Taxonomy" id="1975072"/>
    <lineage>
        <taxon>Bacteria</taxon>
        <taxon>Katanobacteria</taxon>
    </lineage>
</organism>
<feature type="transmembrane region" description="Helical" evidence="1">
    <location>
        <begin position="349"/>
        <end position="365"/>
    </location>
</feature>
<protein>
    <recommendedName>
        <fullName evidence="4">Glycosyltransferase RgtA/B/C/D-like domain-containing protein</fullName>
    </recommendedName>
</protein>
<evidence type="ECO:0000313" key="3">
    <source>
        <dbReference type="Proteomes" id="UP000228920"/>
    </source>
</evidence>
<keyword evidence="1" id="KW-0812">Transmembrane</keyword>
<feature type="transmembrane region" description="Helical" evidence="1">
    <location>
        <begin position="20"/>
        <end position="44"/>
    </location>
</feature>
<evidence type="ECO:0000313" key="2">
    <source>
        <dbReference type="EMBL" id="PIZ44348.1"/>
    </source>
</evidence>
<feature type="transmembrane region" description="Helical" evidence="1">
    <location>
        <begin position="178"/>
        <end position="210"/>
    </location>
</feature>
<accession>A0A2M7TEY1</accession>
<evidence type="ECO:0000256" key="1">
    <source>
        <dbReference type="SAM" id="Phobius"/>
    </source>
</evidence>
<feature type="transmembrane region" description="Helical" evidence="1">
    <location>
        <begin position="149"/>
        <end position="172"/>
    </location>
</feature>
<keyword evidence="1" id="KW-0472">Membrane</keyword>
<name>A0A2M7TEY1_UNCKA</name>
<feature type="transmembrane region" description="Helical" evidence="1">
    <location>
        <begin position="90"/>
        <end position="110"/>
    </location>
</feature>
<feature type="transmembrane region" description="Helical" evidence="1">
    <location>
        <begin position="274"/>
        <end position="299"/>
    </location>
</feature>
<feature type="transmembrane region" description="Helical" evidence="1">
    <location>
        <begin position="122"/>
        <end position="142"/>
    </location>
</feature>
<dbReference type="EMBL" id="PFNL01000182">
    <property type="protein sequence ID" value="PIZ44348.1"/>
    <property type="molecule type" value="Genomic_DNA"/>
</dbReference>
<feature type="transmembrane region" description="Helical" evidence="1">
    <location>
        <begin position="64"/>
        <end position="83"/>
    </location>
</feature>
<keyword evidence="1" id="KW-1133">Transmembrane helix</keyword>
<dbReference type="Proteomes" id="UP000228920">
    <property type="component" value="Unassembled WGS sequence"/>
</dbReference>
<feature type="transmembrane region" description="Helical" evidence="1">
    <location>
        <begin position="311"/>
        <end position="337"/>
    </location>
</feature>
<proteinExistence type="predicted"/>
<evidence type="ECO:0008006" key="4">
    <source>
        <dbReference type="Google" id="ProtNLM"/>
    </source>
</evidence>
<comment type="caution">
    <text evidence="2">The sequence shown here is derived from an EMBL/GenBank/DDBJ whole genome shotgun (WGS) entry which is preliminary data.</text>
</comment>
<feature type="transmembrane region" description="Helical" evidence="1">
    <location>
        <begin position="222"/>
        <end position="241"/>
    </location>
</feature>
<dbReference type="AlphaFoldDB" id="A0A2M7TEY1"/>
<feature type="transmembrane region" description="Helical" evidence="1">
    <location>
        <begin position="385"/>
        <end position="402"/>
    </location>
</feature>